<evidence type="ECO:0000313" key="8">
    <source>
        <dbReference type="EMBL" id="MDR6293667.1"/>
    </source>
</evidence>
<dbReference type="RefSeq" id="WP_309800831.1">
    <property type="nucleotide sequence ID" value="NZ_JAVDPW010000013.1"/>
</dbReference>
<dbReference type="Gene3D" id="1.10.3730.20">
    <property type="match status" value="1"/>
</dbReference>
<dbReference type="Proteomes" id="UP001262410">
    <property type="component" value="Unassembled WGS sequence"/>
</dbReference>
<sequence>MTQRLSGYACLTLAMIGVGSTVVASRLAGAGLPPFTATALRFLIAFPLFWLLLRARRVPWPRLGRRDLALLAVQAGAGSVGYTVLLIAGTGLTSAADAGVVLGTLPAMTTLFAAVALRERQGGQDWAATALATAGAVAVTLGARGDGPASTLAGTLLVLGAVACEAVFILLNKRLHVALPPLVQSAVMTGLGLVLSLVPAVLLERDWAALAAAPTALAAVAYYAVVPTVLGFLLWFAGTARTTGTQAALFTAFAPASAVVFAVLLLGEPLTPARIAGLTLVLAGVLLGATGRRG</sequence>
<evidence type="ECO:0000313" key="9">
    <source>
        <dbReference type="Proteomes" id="UP001262410"/>
    </source>
</evidence>
<gene>
    <name evidence="8" type="ORF">E9232_006218</name>
</gene>
<keyword evidence="3 6" id="KW-0812">Transmembrane</keyword>
<feature type="transmembrane region" description="Helical" evidence="6">
    <location>
        <begin position="98"/>
        <end position="117"/>
    </location>
</feature>
<feature type="transmembrane region" description="Helical" evidence="6">
    <location>
        <begin position="247"/>
        <end position="267"/>
    </location>
</feature>
<evidence type="ECO:0000256" key="6">
    <source>
        <dbReference type="SAM" id="Phobius"/>
    </source>
</evidence>
<dbReference type="PANTHER" id="PTHR32322:SF2">
    <property type="entry name" value="EAMA DOMAIN-CONTAINING PROTEIN"/>
    <property type="match status" value="1"/>
</dbReference>
<dbReference type="Pfam" id="PF00892">
    <property type="entry name" value="EamA"/>
    <property type="match status" value="2"/>
</dbReference>
<dbReference type="PANTHER" id="PTHR32322">
    <property type="entry name" value="INNER MEMBRANE TRANSPORTER"/>
    <property type="match status" value="1"/>
</dbReference>
<proteinExistence type="inferred from homology"/>
<reference evidence="8 9" key="1">
    <citation type="submission" date="2023-07" db="EMBL/GenBank/DDBJ databases">
        <title>Sorghum-associated microbial communities from plants grown in Nebraska, USA.</title>
        <authorList>
            <person name="Schachtman D."/>
        </authorList>
    </citation>
    <scope>NUCLEOTIDE SEQUENCE [LARGE SCALE GENOMIC DNA]</scope>
    <source>
        <strain evidence="8 9">584</strain>
    </source>
</reference>
<evidence type="ECO:0000256" key="2">
    <source>
        <dbReference type="ARBA" id="ARBA00007362"/>
    </source>
</evidence>
<comment type="caution">
    <text evidence="8">The sequence shown here is derived from an EMBL/GenBank/DDBJ whole genome shotgun (WGS) entry which is preliminary data.</text>
</comment>
<feature type="domain" description="EamA" evidence="7">
    <location>
        <begin position="153"/>
        <end position="287"/>
    </location>
</feature>
<keyword evidence="5 6" id="KW-0472">Membrane</keyword>
<comment type="similarity">
    <text evidence="2">Belongs to the EamA transporter family.</text>
</comment>
<dbReference type="InterPro" id="IPR050638">
    <property type="entry name" value="AA-Vitamin_Transporters"/>
</dbReference>
<feature type="transmembrane region" description="Helical" evidence="6">
    <location>
        <begin position="126"/>
        <end position="143"/>
    </location>
</feature>
<feature type="transmembrane region" description="Helical" evidence="6">
    <location>
        <begin position="34"/>
        <end position="53"/>
    </location>
</feature>
<keyword evidence="9" id="KW-1185">Reference proteome</keyword>
<feature type="transmembrane region" description="Helical" evidence="6">
    <location>
        <begin position="182"/>
        <end position="202"/>
    </location>
</feature>
<evidence type="ECO:0000256" key="4">
    <source>
        <dbReference type="ARBA" id="ARBA00022989"/>
    </source>
</evidence>
<evidence type="ECO:0000259" key="7">
    <source>
        <dbReference type="Pfam" id="PF00892"/>
    </source>
</evidence>
<evidence type="ECO:0000256" key="1">
    <source>
        <dbReference type="ARBA" id="ARBA00004141"/>
    </source>
</evidence>
<dbReference type="InterPro" id="IPR037185">
    <property type="entry name" value="EmrE-like"/>
</dbReference>
<feature type="domain" description="EamA" evidence="7">
    <location>
        <begin position="6"/>
        <end position="140"/>
    </location>
</feature>
<protein>
    <submittedName>
        <fullName evidence="8">Drug/metabolite transporter (DMT)-like permease</fullName>
    </submittedName>
</protein>
<organism evidence="8 9">
    <name type="scientific">Inquilinus ginsengisoli</name>
    <dbReference type="NCBI Taxonomy" id="363840"/>
    <lineage>
        <taxon>Bacteria</taxon>
        <taxon>Pseudomonadati</taxon>
        <taxon>Pseudomonadota</taxon>
        <taxon>Alphaproteobacteria</taxon>
        <taxon>Rhodospirillales</taxon>
        <taxon>Rhodospirillaceae</taxon>
        <taxon>Inquilinus</taxon>
    </lineage>
</organism>
<keyword evidence="4 6" id="KW-1133">Transmembrane helix</keyword>
<dbReference type="InterPro" id="IPR000620">
    <property type="entry name" value="EamA_dom"/>
</dbReference>
<name>A0ABU1JZG6_9PROT</name>
<accession>A0ABU1JZG6</accession>
<dbReference type="EMBL" id="JAVDPW010000013">
    <property type="protein sequence ID" value="MDR6293667.1"/>
    <property type="molecule type" value="Genomic_DNA"/>
</dbReference>
<feature type="transmembrane region" description="Helical" evidence="6">
    <location>
        <begin position="68"/>
        <end position="92"/>
    </location>
</feature>
<dbReference type="SUPFAM" id="SSF103481">
    <property type="entry name" value="Multidrug resistance efflux transporter EmrE"/>
    <property type="match status" value="2"/>
</dbReference>
<feature type="transmembrane region" description="Helical" evidence="6">
    <location>
        <begin position="149"/>
        <end position="170"/>
    </location>
</feature>
<feature type="transmembrane region" description="Helical" evidence="6">
    <location>
        <begin position="208"/>
        <end position="235"/>
    </location>
</feature>
<evidence type="ECO:0000256" key="5">
    <source>
        <dbReference type="ARBA" id="ARBA00023136"/>
    </source>
</evidence>
<comment type="subcellular location">
    <subcellularLocation>
        <location evidence="1">Membrane</location>
        <topology evidence="1">Multi-pass membrane protein</topology>
    </subcellularLocation>
</comment>
<evidence type="ECO:0000256" key="3">
    <source>
        <dbReference type="ARBA" id="ARBA00022692"/>
    </source>
</evidence>
<feature type="transmembrane region" description="Helical" evidence="6">
    <location>
        <begin position="273"/>
        <end position="291"/>
    </location>
</feature>